<comment type="caution">
    <text evidence="1">The sequence shown here is derived from an EMBL/GenBank/DDBJ whole genome shotgun (WGS) entry which is preliminary data.</text>
</comment>
<evidence type="ECO:0000313" key="1">
    <source>
        <dbReference type="EMBL" id="GLW67817.1"/>
    </source>
</evidence>
<protein>
    <submittedName>
        <fullName evidence="1">Uncharacterized protein</fullName>
    </submittedName>
</protein>
<evidence type="ECO:0000313" key="2">
    <source>
        <dbReference type="Proteomes" id="UP001165041"/>
    </source>
</evidence>
<dbReference type="Proteomes" id="UP001165041">
    <property type="component" value="Unassembled WGS sequence"/>
</dbReference>
<dbReference type="RefSeq" id="WP_285732242.1">
    <property type="nucleotide sequence ID" value="NZ_BSSA01000001.1"/>
</dbReference>
<dbReference type="AlphaFoldDB" id="A0A9W6V026"/>
<dbReference type="EMBL" id="BSSA01000001">
    <property type="protein sequence ID" value="GLW67817.1"/>
    <property type="molecule type" value="Genomic_DNA"/>
</dbReference>
<organism evidence="1 2">
    <name type="scientific">Kitasatospora phosalacinea</name>
    <dbReference type="NCBI Taxonomy" id="2065"/>
    <lineage>
        <taxon>Bacteria</taxon>
        <taxon>Bacillati</taxon>
        <taxon>Actinomycetota</taxon>
        <taxon>Actinomycetes</taxon>
        <taxon>Kitasatosporales</taxon>
        <taxon>Streptomycetaceae</taxon>
        <taxon>Kitasatospora</taxon>
    </lineage>
</organism>
<name>A0A9W6V026_9ACTN</name>
<sequence>MAHHDHPSAPPAVIPGYDGGPYRHRPELLDDHLFWVGHLHNWCADLEEAEEFVDEAEDLAAGRLQAGLLSGEQWPVFTVPLGGGHLLHVVYRAFAGDEGIDYLLHHPEWEAAEPLAADEGCFSGPGLCWDELVAAADNGLPGGSTADPHARLLLLLPAFGEAEAPAGAADRLAAALRARTRFAEPERLAAALLAVQGPCGAPRWRRDPDGALVNDGEYSPRCATALPAARQARITAALAAR</sequence>
<reference evidence="1" key="1">
    <citation type="submission" date="2023-02" db="EMBL/GenBank/DDBJ databases">
        <title>Kitasatospora phosalacinea NBRC 14627.</title>
        <authorList>
            <person name="Ichikawa N."/>
            <person name="Sato H."/>
            <person name="Tonouchi N."/>
        </authorList>
    </citation>
    <scope>NUCLEOTIDE SEQUENCE</scope>
    <source>
        <strain evidence="1">NBRC 14627</strain>
    </source>
</reference>
<accession>A0A9W6V026</accession>
<gene>
    <name evidence="1" type="ORF">Kpho02_01160</name>
</gene>
<proteinExistence type="predicted"/>